<reference evidence="1" key="1">
    <citation type="submission" date="2020-05" db="EMBL/GenBank/DDBJ databases">
        <authorList>
            <person name="Chiriac C."/>
            <person name="Salcher M."/>
            <person name="Ghai R."/>
            <person name="Kavagutti S V."/>
        </authorList>
    </citation>
    <scope>NUCLEOTIDE SEQUENCE</scope>
</reference>
<name>A0A6J5RLF3_9CAUD</name>
<protein>
    <submittedName>
        <fullName evidence="1">Uncharacterized protein</fullName>
    </submittedName>
</protein>
<evidence type="ECO:0000313" key="1">
    <source>
        <dbReference type="EMBL" id="CAB4198310.1"/>
    </source>
</evidence>
<proteinExistence type="predicted"/>
<sequence>MTVKYKSDKKASFKGQRDIRKHDWDDVDYEVSFTDSTSPFDEIVAEIREPEMEYYFALNAPERLDRLLIRHWRIVDPDRLSNKRNFTANSRKSEDRQGITTGDTIVLERPIRFGDKEKDYLYNKNIQVVRDGLKPMQTDVYNVANPFV</sequence>
<organism evidence="1">
    <name type="scientific">uncultured Caudovirales phage</name>
    <dbReference type="NCBI Taxonomy" id="2100421"/>
    <lineage>
        <taxon>Viruses</taxon>
        <taxon>Duplodnaviria</taxon>
        <taxon>Heunggongvirae</taxon>
        <taxon>Uroviricota</taxon>
        <taxon>Caudoviricetes</taxon>
        <taxon>Peduoviridae</taxon>
        <taxon>Maltschvirus</taxon>
        <taxon>Maltschvirus maltsch</taxon>
    </lineage>
</organism>
<dbReference type="EMBL" id="LR797257">
    <property type="protein sequence ID" value="CAB4198310.1"/>
    <property type="molecule type" value="Genomic_DNA"/>
</dbReference>
<gene>
    <name evidence="1" type="ORF">UFOVP1311_70</name>
</gene>
<accession>A0A6J5RLF3</accession>